<dbReference type="RefSeq" id="WP_017482517.1">
    <property type="nucleotide sequence ID" value="NZ_WEKV01000013.1"/>
</dbReference>
<evidence type="ECO:0000256" key="1">
    <source>
        <dbReference type="SAM" id="SignalP"/>
    </source>
</evidence>
<keyword evidence="1" id="KW-0732">Signal</keyword>
<evidence type="ECO:0000313" key="3">
    <source>
        <dbReference type="Proteomes" id="UP000469949"/>
    </source>
</evidence>
<reference evidence="2 3" key="1">
    <citation type="submission" date="2019-10" db="EMBL/GenBank/DDBJ databases">
        <title>Draft Genome Sequence of the Caffeine Degrading Methylotroph Methylorubrum populi PINKEL.</title>
        <authorList>
            <person name="Dawson S.C."/>
            <person name="Zhang X."/>
            <person name="Wright M.E."/>
            <person name="Sharma G."/>
            <person name="Langner J.T."/>
            <person name="Ditty J.L."/>
            <person name="Subuyuj G.A."/>
        </authorList>
    </citation>
    <scope>NUCLEOTIDE SEQUENCE [LARGE SCALE GENOMIC DNA]</scope>
    <source>
        <strain evidence="2 3">Pinkel</strain>
    </source>
</reference>
<name>A0A833N2L4_9HYPH</name>
<dbReference type="EMBL" id="WEKV01000013">
    <property type="protein sequence ID" value="KAB7784109.1"/>
    <property type="molecule type" value="Genomic_DNA"/>
</dbReference>
<dbReference type="AlphaFoldDB" id="A0A833N2L4"/>
<comment type="caution">
    <text evidence="2">The sequence shown here is derived from an EMBL/GenBank/DDBJ whole genome shotgun (WGS) entry which is preliminary data.</text>
</comment>
<feature type="signal peptide" evidence="1">
    <location>
        <begin position="1"/>
        <end position="21"/>
    </location>
</feature>
<proteinExistence type="predicted"/>
<feature type="chain" id="PRO_5032497557" evidence="1">
    <location>
        <begin position="22"/>
        <end position="122"/>
    </location>
</feature>
<sequence>MIPFRAALFSSLVLLAAPVCAHETAGKYGGRVSDAGPYHVELVTKGQTVDVYLLDGSEKPVPAAGFKATAILVVDGKPARVALAPADANRLTGQAQVPLNAAPKGAVQLTAPDGATASGKFN</sequence>
<gene>
    <name evidence="2" type="ORF">F8B43_3464</name>
</gene>
<organism evidence="2 3">
    <name type="scientific">Methylorubrum populi</name>
    <dbReference type="NCBI Taxonomy" id="223967"/>
    <lineage>
        <taxon>Bacteria</taxon>
        <taxon>Pseudomonadati</taxon>
        <taxon>Pseudomonadota</taxon>
        <taxon>Alphaproteobacteria</taxon>
        <taxon>Hyphomicrobiales</taxon>
        <taxon>Methylobacteriaceae</taxon>
        <taxon>Methylorubrum</taxon>
    </lineage>
</organism>
<protein>
    <submittedName>
        <fullName evidence="2">Excinuclease ATPase subunit</fullName>
    </submittedName>
</protein>
<accession>A0A833N2L4</accession>
<evidence type="ECO:0000313" key="2">
    <source>
        <dbReference type="EMBL" id="KAB7784109.1"/>
    </source>
</evidence>
<dbReference type="Proteomes" id="UP000469949">
    <property type="component" value="Unassembled WGS sequence"/>
</dbReference>